<keyword evidence="6" id="KW-1185">Reference proteome</keyword>
<feature type="domain" description="PGF-CTERM archaeal protein-sorting signal" evidence="4">
    <location>
        <begin position="510"/>
        <end position="532"/>
    </location>
</feature>
<feature type="domain" description="Transcobalamin-like C-terminal" evidence="3">
    <location>
        <begin position="245"/>
        <end position="276"/>
    </location>
</feature>
<sequence>MNKRIWIICMIALASAVFLAPSMAGAEATVIWDGEVELPSGTFDFVPTNNHSASYSTYNFTDLGALMLVNESQGISYNISDAYFSSFGSFSINALNGTNNEPWGTGNSSSWYLYINDVYASRGLGGNPVSNGDKISFWYAPTNTTTYMNDIANATWVMNVTLKAPMVDWEGEIELPSGTANFTPTNNHSASYEINNFTDLGAFMFVNESQGIGYNISDTYFSSFGSFSMNAFNGTINEPYVGGISRGWSLFINGVPAPMGLGGNSVSNGDKITFWYCPTDATSYVPLTGEATRVMNITLKAPVVYWEGEIELPSGTANFTPTNNHSASYEINNFTDLGAFMFVNESQGISYNISDTYFSSFGSFSMNAFNGTSNEPYVGGISRGWSLFINGVPAPMGLGGNSVSNGDKITFWYCPTDATSYAPLTGEATRVMNISVAIETVSSGSSGSSGGGTGHATIAKLVDEEEPVTTEEPQAVEDTPAVEEETTSEPQKFEPVTESNVETEKAQNDTPGFEGIFAVSGLLLSAMFIMKRSL</sequence>
<proteinExistence type="predicted"/>
<dbReference type="InterPro" id="IPR026371">
    <property type="entry name" value="PGF_CTERM"/>
</dbReference>
<evidence type="ECO:0000259" key="4">
    <source>
        <dbReference type="Pfam" id="PF18204"/>
    </source>
</evidence>
<evidence type="ECO:0000313" key="5">
    <source>
        <dbReference type="EMBL" id="ABE52454.1"/>
    </source>
</evidence>
<dbReference type="Proteomes" id="UP000001979">
    <property type="component" value="Chromosome"/>
</dbReference>
<dbReference type="STRING" id="259564.Mbur_1548"/>
<dbReference type="HOGENOM" id="CLU_509627_0_0_2"/>
<feature type="region of interest" description="Disordered" evidence="2">
    <location>
        <begin position="464"/>
        <end position="508"/>
    </location>
</feature>
<evidence type="ECO:0000313" key="6">
    <source>
        <dbReference type="Proteomes" id="UP000001979"/>
    </source>
</evidence>
<dbReference type="KEGG" id="mbu:Mbur_1548"/>
<organism evidence="5 6">
    <name type="scientific">Methanococcoides burtonii (strain DSM 6242 / NBRC 107633 / OCM 468 / ACE-M)</name>
    <dbReference type="NCBI Taxonomy" id="259564"/>
    <lineage>
        <taxon>Archaea</taxon>
        <taxon>Methanobacteriati</taxon>
        <taxon>Methanobacteriota</taxon>
        <taxon>Stenosarchaea group</taxon>
        <taxon>Methanomicrobia</taxon>
        <taxon>Methanosarcinales</taxon>
        <taxon>Methanosarcinaceae</taxon>
        <taxon>Methanococcoides</taxon>
    </lineage>
</organism>
<dbReference type="AlphaFoldDB" id="Q12VS2"/>
<dbReference type="Gene3D" id="2.170.130.30">
    <property type="match status" value="1"/>
</dbReference>
<accession>Q12VS2</accession>
<name>Q12VS2_METBU</name>
<dbReference type="InterPro" id="IPR027954">
    <property type="entry name" value="Transcobalamin-like_C"/>
</dbReference>
<evidence type="ECO:0008006" key="7">
    <source>
        <dbReference type="Google" id="ProtNLM"/>
    </source>
</evidence>
<feature type="domain" description="Transcobalamin-like C-terminal" evidence="3">
    <location>
        <begin position="378"/>
        <end position="413"/>
    </location>
</feature>
<keyword evidence="1" id="KW-0732">Signal</keyword>
<dbReference type="Pfam" id="PF18204">
    <property type="entry name" value="PGF-CTERM"/>
    <property type="match status" value="1"/>
</dbReference>
<protein>
    <recommendedName>
        <fullName evidence="7">DUF4430 domain-containing protein</fullName>
    </recommendedName>
</protein>
<dbReference type="Pfam" id="PF14478">
    <property type="entry name" value="DUF4430"/>
    <property type="match status" value="2"/>
</dbReference>
<evidence type="ECO:0000256" key="1">
    <source>
        <dbReference type="ARBA" id="ARBA00022729"/>
    </source>
</evidence>
<evidence type="ECO:0000259" key="3">
    <source>
        <dbReference type="Pfam" id="PF14478"/>
    </source>
</evidence>
<reference evidence="6" key="1">
    <citation type="journal article" date="2009" name="ISME J.">
        <title>The genome sequence of the psychrophilic archaeon, Methanococcoides burtonii: the role of genome evolution in cold adaptation.</title>
        <authorList>
            <person name="Allen M.A."/>
            <person name="Lauro F.M."/>
            <person name="Williams T.J."/>
            <person name="Burg D."/>
            <person name="Siddiqui K.S."/>
            <person name="De Francisci D."/>
            <person name="Chong K.W."/>
            <person name="Pilak O."/>
            <person name="Chew H.H."/>
            <person name="De Maere M.Z."/>
            <person name="Ting L."/>
            <person name="Katrib M."/>
            <person name="Ng C."/>
            <person name="Sowers K.R."/>
            <person name="Galperin M.Y."/>
            <person name="Anderson I.J."/>
            <person name="Ivanova N."/>
            <person name="Dalin E."/>
            <person name="Martinez M."/>
            <person name="Lapidus A."/>
            <person name="Hauser L."/>
            <person name="Land M."/>
            <person name="Thomas T."/>
            <person name="Cavicchioli R."/>
        </authorList>
    </citation>
    <scope>NUCLEOTIDE SEQUENCE [LARGE SCALE GENOMIC DNA]</scope>
    <source>
        <strain evidence="6">DSM 6242 / NBRC 107633 / OCM 468 / ACE-M</strain>
    </source>
</reference>
<evidence type="ECO:0000256" key="2">
    <source>
        <dbReference type="SAM" id="MobiDB-lite"/>
    </source>
</evidence>
<dbReference type="EMBL" id="CP000300">
    <property type="protein sequence ID" value="ABE52454.1"/>
    <property type="molecule type" value="Genomic_DNA"/>
</dbReference>
<gene>
    <name evidence="5" type="ordered locus">Mbur_1548</name>
</gene>